<evidence type="ECO:0000313" key="2">
    <source>
        <dbReference type="EMBL" id="MBR1369092.1"/>
    </source>
</evidence>
<evidence type="ECO:0008006" key="4">
    <source>
        <dbReference type="Google" id="ProtNLM"/>
    </source>
</evidence>
<evidence type="ECO:0000313" key="3">
    <source>
        <dbReference type="Proteomes" id="UP000730161"/>
    </source>
</evidence>
<dbReference type="Proteomes" id="UP000730161">
    <property type="component" value="Unassembled WGS sequence"/>
</dbReference>
<dbReference type="EMBL" id="JWHL01000008">
    <property type="protein sequence ID" value="MBR1369092.1"/>
    <property type="molecule type" value="Genomic_DNA"/>
</dbReference>
<feature type="compositionally biased region" description="Low complexity" evidence="1">
    <location>
        <begin position="189"/>
        <end position="207"/>
    </location>
</feature>
<name>A0A8J7W9X4_9EURY</name>
<protein>
    <recommendedName>
        <fullName evidence="4">Cohesin domain-containing protein</fullName>
    </recommendedName>
</protein>
<comment type="caution">
    <text evidence="2">The sequence shown here is derived from an EMBL/GenBank/DDBJ whole genome shotgun (WGS) entry which is preliminary data.</text>
</comment>
<keyword evidence="3" id="KW-1185">Reference proteome</keyword>
<feature type="compositionally biased region" description="Low complexity" evidence="1">
    <location>
        <begin position="171"/>
        <end position="181"/>
    </location>
</feature>
<organism evidence="2 3">
    <name type="scientific">Methanocalculus chunghsingensis</name>
    <dbReference type="NCBI Taxonomy" id="156457"/>
    <lineage>
        <taxon>Archaea</taxon>
        <taxon>Methanobacteriati</taxon>
        <taxon>Methanobacteriota</taxon>
        <taxon>Stenosarchaea group</taxon>
        <taxon>Methanomicrobia</taxon>
        <taxon>Methanomicrobiales</taxon>
        <taxon>Methanocalculaceae</taxon>
        <taxon>Methanocalculus</taxon>
    </lineage>
</organism>
<reference evidence="2" key="1">
    <citation type="submission" date="2014-12" db="EMBL/GenBank/DDBJ databases">
        <authorList>
            <person name="Huang H.-H."/>
            <person name="Chen S.-C."/>
            <person name="Lai M.-C."/>
        </authorList>
    </citation>
    <scope>NUCLEOTIDE SEQUENCE</scope>
    <source>
        <strain evidence="2">K1F9705b</strain>
    </source>
</reference>
<dbReference type="RefSeq" id="WP_211530770.1">
    <property type="nucleotide sequence ID" value="NZ_JWHL01000008.1"/>
</dbReference>
<proteinExistence type="predicted"/>
<accession>A0A8J7W9X4</accession>
<sequence>MRINIVSVIIVSLCFLVTPALGADVIVSPAGSLSLGVGQQIPLTIGITGATDGISGFHLNLEVTDPHILDVADVTFAEWVMLEEFVSPGTETGHIRGVDLSQLAEPGEGSFQFAVLSLAGVANGMATITITPHILEDDFGDLYNGSPIVIPVTVGVSASPASGGSGGGGSSSSTPVVTATPTPTPTPAMTPGITTVATPEETPEPVADQVTPLDSESGHMEDQVVSVDEPDLQKSPGGLFLPILGSLIALLLIGSLHGRDPEN</sequence>
<feature type="region of interest" description="Disordered" evidence="1">
    <location>
        <begin position="159"/>
        <end position="220"/>
    </location>
</feature>
<evidence type="ECO:0000256" key="1">
    <source>
        <dbReference type="SAM" id="MobiDB-lite"/>
    </source>
</evidence>
<dbReference type="AlphaFoldDB" id="A0A8J7W9X4"/>
<gene>
    <name evidence="2" type="ORF">RJ53_06095</name>
</gene>